<feature type="region of interest" description="Disordered" evidence="1">
    <location>
        <begin position="1"/>
        <end position="34"/>
    </location>
</feature>
<name>A0AAD6Y5V0_9AGAR</name>
<gene>
    <name evidence="2" type="ORF">GGX14DRAFT_466279</name>
</gene>
<feature type="compositionally biased region" description="Polar residues" evidence="1">
    <location>
        <begin position="99"/>
        <end position="112"/>
    </location>
</feature>
<proteinExistence type="predicted"/>
<organism evidence="2 3">
    <name type="scientific">Mycena pura</name>
    <dbReference type="NCBI Taxonomy" id="153505"/>
    <lineage>
        <taxon>Eukaryota</taxon>
        <taxon>Fungi</taxon>
        <taxon>Dikarya</taxon>
        <taxon>Basidiomycota</taxon>
        <taxon>Agaricomycotina</taxon>
        <taxon>Agaricomycetes</taxon>
        <taxon>Agaricomycetidae</taxon>
        <taxon>Agaricales</taxon>
        <taxon>Marasmiineae</taxon>
        <taxon>Mycenaceae</taxon>
        <taxon>Mycena</taxon>
    </lineage>
</organism>
<feature type="non-terminal residue" evidence="2">
    <location>
        <position position="213"/>
    </location>
</feature>
<accession>A0AAD6Y5V0</accession>
<evidence type="ECO:0000313" key="2">
    <source>
        <dbReference type="EMBL" id="KAJ7200851.1"/>
    </source>
</evidence>
<sequence length="213" mass="22693">MVRRKSLQDACGAMGHTHTARSRSPRGSEPWNRLYGWMGSTRTMRCTTRQASIGATSTKTSTSAPTTHTTGRSIRAPRHQRAGHAGGAAAHALVFQEGHATSSVKNSTTSGPRPTFEAQGVSARDAQCTPQTAGSTQRPPASGNEVDAEALHPMLEATAPRCSSSGAHSPHDARAGGARKGSPASTMTPRDGHHGEEQRRSPRRTFCHRRREV</sequence>
<dbReference type="Proteomes" id="UP001219525">
    <property type="component" value="Unassembled WGS sequence"/>
</dbReference>
<evidence type="ECO:0000313" key="3">
    <source>
        <dbReference type="Proteomes" id="UP001219525"/>
    </source>
</evidence>
<dbReference type="AlphaFoldDB" id="A0AAD6Y5V0"/>
<feature type="compositionally biased region" description="Basic residues" evidence="1">
    <location>
        <begin position="201"/>
        <end position="213"/>
    </location>
</feature>
<protein>
    <submittedName>
        <fullName evidence="2">Uncharacterized protein</fullName>
    </submittedName>
</protein>
<comment type="caution">
    <text evidence="2">The sequence shown here is derived from an EMBL/GenBank/DDBJ whole genome shotgun (WGS) entry which is preliminary data.</text>
</comment>
<evidence type="ECO:0000256" key="1">
    <source>
        <dbReference type="SAM" id="MobiDB-lite"/>
    </source>
</evidence>
<reference evidence="2" key="1">
    <citation type="submission" date="2023-03" db="EMBL/GenBank/DDBJ databases">
        <title>Massive genome expansion in bonnet fungi (Mycena s.s.) driven by repeated elements and novel gene families across ecological guilds.</title>
        <authorList>
            <consortium name="Lawrence Berkeley National Laboratory"/>
            <person name="Harder C.B."/>
            <person name="Miyauchi S."/>
            <person name="Viragh M."/>
            <person name="Kuo A."/>
            <person name="Thoen E."/>
            <person name="Andreopoulos B."/>
            <person name="Lu D."/>
            <person name="Skrede I."/>
            <person name="Drula E."/>
            <person name="Henrissat B."/>
            <person name="Morin E."/>
            <person name="Kohler A."/>
            <person name="Barry K."/>
            <person name="LaButti K."/>
            <person name="Morin E."/>
            <person name="Salamov A."/>
            <person name="Lipzen A."/>
            <person name="Mereny Z."/>
            <person name="Hegedus B."/>
            <person name="Baldrian P."/>
            <person name="Stursova M."/>
            <person name="Weitz H."/>
            <person name="Taylor A."/>
            <person name="Grigoriev I.V."/>
            <person name="Nagy L.G."/>
            <person name="Martin F."/>
            <person name="Kauserud H."/>
        </authorList>
    </citation>
    <scope>NUCLEOTIDE SEQUENCE</scope>
    <source>
        <strain evidence="2">9144</strain>
    </source>
</reference>
<feature type="compositionally biased region" description="Polar residues" evidence="1">
    <location>
        <begin position="128"/>
        <end position="139"/>
    </location>
</feature>
<feature type="region of interest" description="Disordered" evidence="1">
    <location>
        <begin position="50"/>
        <end position="213"/>
    </location>
</feature>
<dbReference type="EMBL" id="JARJCW010000061">
    <property type="protein sequence ID" value="KAJ7200851.1"/>
    <property type="molecule type" value="Genomic_DNA"/>
</dbReference>
<keyword evidence="3" id="KW-1185">Reference proteome</keyword>
<feature type="compositionally biased region" description="Low complexity" evidence="1">
    <location>
        <begin position="51"/>
        <end position="70"/>
    </location>
</feature>
<feature type="compositionally biased region" description="Basic and acidic residues" evidence="1">
    <location>
        <begin position="190"/>
        <end position="200"/>
    </location>
</feature>